<dbReference type="AlphaFoldDB" id="A0A518CPG2"/>
<gene>
    <name evidence="2" type="ORF">Pla110_28520</name>
</gene>
<feature type="chain" id="PRO_5022039825" evidence="1">
    <location>
        <begin position="24"/>
        <end position="250"/>
    </location>
</feature>
<dbReference type="GO" id="GO:0020037">
    <property type="term" value="F:heme binding"/>
    <property type="evidence" value="ECO:0007669"/>
    <property type="project" value="InterPro"/>
</dbReference>
<keyword evidence="3" id="KW-1185">Reference proteome</keyword>
<accession>A0A518CPG2</accession>
<dbReference type="InterPro" id="IPR010980">
    <property type="entry name" value="Cyt_c/b562"/>
</dbReference>
<dbReference type="Gene3D" id="1.20.120.10">
    <property type="entry name" value="Cytochrome c/b562"/>
    <property type="match status" value="1"/>
</dbReference>
<dbReference type="PROSITE" id="PS51009">
    <property type="entry name" value="CYTCII"/>
    <property type="match status" value="1"/>
</dbReference>
<dbReference type="GO" id="GO:0009055">
    <property type="term" value="F:electron transfer activity"/>
    <property type="evidence" value="ECO:0007669"/>
    <property type="project" value="InterPro"/>
</dbReference>
<reference evidence="2 3" key="1">
    <citation type="submission" date="2019-02" db="EMBL/GenBank/DDBJ databases">
        <title>Deep-cultivation of Planctomycetes and their phenomic and genomic characterization uncovers novel biology.</title>
        <authorList>
            <person name="Wiegand S."/>
            <person name="Jogler M."/>
            <person name="Boedeker C."/>
            <person name="Pinto D."/>
            <person name="Vollmers J."/>
            <person name="Rivas-Marin E."/>
            <person name="Kohn T."/>
            <person name="Peeters S.H."/>
            <person name="Heuer A."/>
            <person name="Rast P."/>
            <person name="Oberbeckmann S."/>
            <person name="Bunk B."/>
            <person name="Jeske O."/>
            <person name="Meyerdierks A."/>
            <person name="Storesund J.E."/>
            <person name="Kallscheuer N."/>
            <person name="Luecker S."/>
            <person name="Lage O.M."/>
            <person name="Pohl T."/>
            <person name="Merkel B.J."/>
            <person name="Hornburger P."/>
            <person name="Mueller R.-W."/>
            <person name="Bruemmer F."/>
            <person name="Labrenz M."/>
            <person name="Spormann A.M."/>
            <person name="Op den Camp H."/>
            <person name="Overmann J."/>
            <person name="Amann R."/>
            <person name="Jetten M.S.M."/>
            <person name="Mascher T."/>
            <person name="Medema M.H."/>
            <person name="Devos D.P."/>
            <person name="Kaster A.-K."/>
            <person name="Ovreas L."/>
            <person name="Rohde M."/>
            <person name="Galperin M.Y."/>
            <person name="Jogler C."/>
        </authorList>
    </citation>
    <scope>NUCLEOTIDE SEQUENCE [LARGE SCALE GENOMIC DNA]</scope>
    <source>
        <strain evidence="2 3">Pla110</strain>
    </source>
</reference>
<organism evidence="2 3">
    <name type="scientific">Polystyrenella longa</name>
    <dbReference type="NCBI Taxonomy" id="2528007"/>
    <lineage>
        <taxon>Bacteria</taxon>
        <taxon>Pseudomonadati</taxon>
        <taxon>Planctomycetota</taxon>
        <taxon>Planctomycetia</taxon>
        <taxon>Planctomycetales</taxon>
        <taxon>Planctomycetaceae</taxon>
        <taxon>Polystyrenella</taxon>
    </lineage>
</organism>
<dbReference type="KEGG" id="plon:Pla110_28520"/>
<dbReference type="GO" id="GO:0022900">
    <property type="term" value="P:electron transport chain"/>
    <property type="evidence" value="ECO:0007669"/>
    <property type="project" value="InterPro"/>
</dbReference>
<sequence length="250" mass="27229" precursor="true">MIRLTAALLLLTFSMTAVTSAVADEMPVHTLPVADLKSEADFNVQYVTEVLEKLESDDKYDDVKKKVKRAGATLAVVAQVIATHPDAESAGVAAADLRDAGIAIRDAQDAAAAKAGLASAIKAYAGEASGTAVSEHEWKGLIGMHDMMEVITYRSSRLRRGVRRLREPQEDKLHAVAIAVLSVPMEADTHEVKDETLIPEWQKMSKASQDLAVKLAKAMAEENEEEAQDLYKSLGETCKACHTQFRHEEE</sequence>
<dbReference type="Proteomes" id="UP000317178">
    <property type="component" value="Chromosome"/>
</dbReference>
<dbReference type="RefSeq" id="WP_144996328.1">
    <property type="nucleotide sequence ID" value="NZ_CP036281.1"/>
</dbReference>
<dbReference type="EMBL" id="CP036281">
    <property type="protein sequence ID" value="QDU81115.1"/>
    <property type="molecule type" value="Genomic_DNA"/>
</dbReference>
<dbReference type="OrthoDB" id="211711at2"/>
<evidence type="ECO:0000313" key="2">
    <source>
        <dbReference type="EMBL" id="QDU81115.1"/>
    </source>
</evidence>
<evidence type="ECO:0000313" key="3">
    <source>
        <dbReference type="Proteomes" id="UP000317178"/>
    </source>
</evidence>
<feature type="signal peptide" evidence="1">
    <location>
        <begin position="1"/>
        <end position="23"/>
    </location>
</feature>
<proteinExistence type="predicted"/>
<dbReference type="InterPro" id="IPR002321">
    <property type="entry name" value="Cyt_c_II"/>
</dbReference>
<protein>
    <submittedName>
        <fullName evidence="2">Cytochrome C</fullName>
    </submittedName>
</protein>
<dbReference type="Pfam" id="PF01322">
    <property type="entry name" value="Cytochrom_C_2"/>
    <property type="match status" value="1"/>
</dbReference>
<dbReference type="SUPFAM" id="SSF47175">
    <property type="entry name" value="Cytochromes"/>
    <property type="match status" value="1"/>
</dbReference>
<name>A0A518CPG2_9PLAN</name>
<evidence type="ECO:0000256" key="1">
    <source>
        <dbReference type="SAM" id="SignalP"/>
    </source>
</evidence>
<keyword evidence="1" id="KW-0732">Signal</keyword>
<dbReference type="GO" id="GO:0005506">
    <property type="term" value="F:iron ion binding"/>
    <property type="evidence" value="ECO:0007669"/>
    <property type="project" value="InterPro"/>
</dbReference>